<organism evidence="14 15">
    <name type="scientific">Aplysia californica</name>
    <name type="common">California sea hare</name>
    <dbReference type="NCBI Taxonomy" id="6500"/>
    <lineage>
        <taxon>Eukaryota</taxon>
        <taxon>Metazoa</taxon>
        <taxon>Spiralia</taxon>
        <taxon>Lophotrochozoa</taxon>
        <taxon>Mollusca</taxon>
        <taxon>Gastropoda</taxon>
        <taxon>Heterobranchia</taxon>
        <taxon>Euthyneura</taxon>
        <taxon>Tectipleura</taxon>
        <taxon>Aplysiida</taxon>
        <taxon>Aplysioidea</taxon>
        <taxon>Aplysiidae</taxon>
        <taxon>Aplysia</taxon>
    </lineage>
</organism>
<keyword evidence="6" id="KW-0132">Cell division</keyword>
<dbReference type="SMART" id="SM00385">
    <property type="entry name" value="CYCLIN"/>
    <property type="match status" value="2"/>
</dbReference>
<dbReference type="RefSeq" id="XP_012939966.1">
    <property type="nucleotide sequence ID" value="XM_013084512.2"/>
</dbReference>
<evidence type="ECO:0000256" key="11">
    <source>
        <dbReference type="RuleBase" id="RU000383"/>
    </source>
</evidence>
<comment type="subcellular location">
    <subcellularLocation>
        <location evidence="1">Cytoplasm</location>
        <location evidence="1">Cytoskeleton</location>
        <location evidence="1">Microtubule organizing center</location>
        <location evidence="1">Centrosome</location>
        <location evidence="1">Centriole</location>
    </subcellularLocation>
    <subcellularLocation>
        <location evidence="2">Cytoplasm</location>
        <location evidence="2">Perinuclear region</location>
    </subcellularLocation>
</comment>
<keyword evidence="7" id="KW-0498">Mitosis</keyword>
<dbReference type="SUPFAM" id="SSF81383">
    <property type="entry name" value="F-box domain"/>
    <property type="match status" value="1"/>
</dbReference>
<dbReference type="CDD" id="cd22082">
    <property type="entry name" value="F-box_FBXO1"/>
    <property type="match status" value="1"/>
</dbReference>
<dbReference type="InterPro" id="IPR013763">
    <property type="entry name" value="Cyclin-like_dom"/>
</dbReference>
<evidence type="ECO:0000313" key="15">
    <source>
        <dbReference type="RefSeq" id="XP_012939966.1"/>
    </source>
</evidence>
<keyword evidence="5" id="KW-0963">Cytoplasm</keyword>
<evidence type="ECO:0000256" key="6">
    <source>
        <dbReference type="ARBA" id="ARBA00022618"/>
    </source>
</evidence>
<sequence length="1162" mass="128227">MKVLKSLSGVSVRLYPWNEKNSQPVMRAAQKDSATADSHKPRTRSTVTIWSLPETVLVHILKGLHIRDLFSLQCAHSNFRDVVDNNKSVWAHISFSESWPNEENLHHFARASELGNFEATIKLAVAYLYKEGLTNEDVPSIGQAAAEYLGRAENLTPNTFPFFWIFIRPPWSPDGSCCKIQAFHHLKTLVDETEDKDLAFGVALTLKLLRLSLQVESKEGEEKYFKMAVENQSAAAAFFSLLDCFSDEPDKAKELERIRLLRFIASKDILEARLNLIKCYTQGQYGGISNLRAREYVQDFFKSSKPSGIHITFASGKTSDFSRYILVDWLVEVVGMKDFSAHTLYLAVSMFDRYLQVRKIPRSHVQLLGVAAMVISSRFLGFDILTIREAAWLTDNSYSYHDVVKMMGELVAALRGNIRVLTIQDYVKVLVAIVKETGYAAMLVEYIAMLCLLQSEMGQYSSAEIASSCVLLSRLLLNHVDPWPSELQEWTGFTQDYLSLCTFHIHKKCLQEGSEVEYRESKLQAVKIRYGDINRYGVSDIEVTGHKELCRRLGVTRLVSHGKNTKAIKFRNTDELIMSPRRGKGSDYPQRTCSSPEKRYVDRNQAATPPIKNSYVLEEGFSGYEGDLDADLDECFSDRSDVLNEESDLERSNLAETSDESKDWDPEESSLIEEEPDESRDMSGIDVKCPTNNADDHDDAEREIVCLSSMCHSRNNVNCRSASSSPSSCICNCSCKSGYSAISNTQGNEESPKLLSFSSASASILSDSSSPSSSSLSPGVPGIIQNVRHCIPSGSIRQSSKSSRRGRGNVPKTLCDISFHEKHIKHVDNVVDDLESGPSSSPRNKAKLLVNCKSTQDFSTFDAVGPVKAEKIEVPTDERITHGLAPSKSDLVQLPAPGHPRVSCSTPAWAEYSTPDSEHTAPRQGDLSTACWQGKAGPDKSESSPALSSSSSLPGLPCEQSPRQKCQGFTHVAHKSTPHLSGFRHGCVELHPCDKSVHLGVSDICGHLLDSRVEGGTCGDHSGVCSALALPCGSGLSGGVSSETPETSVKPHSSCLSFDKYSCHSGRVVSSRVPNGDEGATECVTSPKRLSKRVKLDYSHPSVTYVSKAQKPLPGCVNSASCDTVEGVHNTSTRAVDCERNEQNDICMQRKRKGSISSHVYY</sequence>
<dbReference type="InterPro" id="IPR039361">
    <property type="entry name" value="Cyclin"/>
</dbReference>
<feature type="region of interest" description="Disordered" evidence="12">
    <location>
        <begin position="579"/>
        <end position="606"/>
    </location>
</feature>
<feature type="region of interest" description="Disordered" evidence="12">
    <location>
        <begin position="886"/>
        <end position="959"/>
    </location>
</feature>
<keyword evidence="14" id="KW-1185">Reference proteome</keyword>
<dbReference type="InterPro" id="IPR036915">
    <property type="entry name" value="Cyclin-like_sf"/>
</dbReference>
<dbReference type="Pfam" id="PF12937">
    <property type="entry name" value="F-box-like"/>
    <property type="match status" value="1"/>
</dbReference>
<evidence type="ECO:0000256" key="12">
    <source>
        <dbReference type="SAM" id="MobiDB-lite"/>
    </source>
</evidence>
<dbReference type="InterPro" id="IPR001810">
    <property type="entry name" value="F-box_dom"/>
</dbReference>
<evidence type="ECO:0000256" key="7">
    <source>
        <dbReference type="ARBA" id="ARBA00022776"/>
    </source>
</evidence>
<evidence type="ECO:0000313" key="14">
    <source>
        <dbReference type="Proteomes" id="UP000694888"/>
    </source>
</evidence>
<dbReference type="Gene3D" id="1.10.472.10">
    <property type="entry name" value="Cyclin-like"/>
    <property type="match status" value="2"/>
</dbReference>
<feature type="compositionally biased region" description="Acidic residues" evidence="12">
    <location>
        <begin position="665"/>
        <end position="678"/>
    </location>
</feature>
<keyword evidence="8 11" id="KW-0195">Cyclin</keyword>
<keyword evidence="10" id="KW-0131">Cell cycle</keyword>
<name>A0ABM1A3A9_APLCA</name>
<dbReference type="GeneID" id="101850094"/>
<dbReference type="PROSITE" id="PS00292">
    <property type="entry name" value="CYCLINS"/>
    <property type="match status" value="1"/>
</dbReference>
<dbReference type="CDD" id="cd20522">
    <property type="entry name" value="CYCLIN_CCNF_rpt2"/>
    <property type="match status" value="1"/>
</dbReference>
<keyword evidence="9" id="KW-0206">Cytoskeleton</keyword>
<evidence type="ECO:0000256" key="5">
    <source>
        <dbReference type="ARBA" id="ARBA00022490"/>
    </source>
</evidence>
<dbReference type="PANTHER" id="PTHR10177">
    <property type="entry name" value="CYCLINS"/>
    <property type="match status" value="1"/>
</dbReference>
<feature type="domain" description="F-box" evidence="13">
    <location>
        <begin position="46"/>
        <end position="93"/>
    </location>
</feature>
<dbReference type="SUPFAM" id="SSF47954">
    <property type="entry name" value="Cyclin-like"/>
    <property type="match status" value="2"/>
</dbReference>
<evidence type="ECO:0000256" key="8">
    <source>
        <dbReference type="ARBA" id="ARBA00023127"/>
    </source>
</evidence>
<evidence type="ECO:0000259" key="13">
    <source>
        <dbReference type="PROSITE" id="PS50181"/>
    </source>
</evidence>
<dbReference type="InterPro" id="IPR006671">
    <property type="entry name" value="Cyclin_N"/>
</dbReference>
<dbReference type="InterPro" id="IPR036047">
    <property type="entry name" value="F-box-like_dom_sf"/>
</dbReference>
<evidence type="ECO:0000256" key="1">
    <source>
        <dbReference type="ARBA" id="ARBA00004114"/>
    </source>
</evidence>
<reference evidence="15" key="1">
    <citation type="submission" date="2025-08" db="UniProtKB">
        <authorList>
            <consortium name="RefSeq"/>
        </authorList>
    </citation>
    <scope>IDENTIFICATION</scope>
</reference>
<feature type="compositionally biased region" description="Low complexity" evidence="12">
    <location>
        <begin position="943"/>
        <end position="957"/>
    </location>
</feature>
<accession>A0ABM1A3A9</accession>
<evidence type="ECO:0000256" key="9">
    <source>
        <dbReference type="ARBA" id="ARBA00023212"/>
    </source>
</evidence>
<evidence type="ECO:0000256" key="2">
    <source>
        <dbReference type="ARBA" id="ARBA00004556"/>
    </source>
</evidence>
<evidence type="ECO:0000256" key="4">
    <source>
        <dbReference type="ARBA" id="ARBA00019493"/>
    </source>
</evidence>
<dbReference type="Pfam" id="PF02984">
    <property type="entry name" value="Cyclin_C"/>
    <property type="match status" value="1"/>
</dbReference>
<dbReference type="Proteomes" id="UP000694888">
    <property type="component" value="Unplaced"/>
</dbReference>
<gene>
    <name evidence="15" type="primary">LOC101850094</name>
</gene>
<dbReference type="InterPro" id="IPR048258">
    <property type="entry name" value="Cyclins_cyclin-box"/>
</dbReference>
<dbReference type="SMART" id="SM00256">
    <property type="entry name" value="FBOX"/>
    <property type="match status" value="1"/>
</dbReference>
<dbReference type="CDD" id="cd20521">
    <property type="entry name" value="CYCLIN_CCNF_rpt1"/>
    <property type="match status" value="1"/>
</dbReference>
<feature type="compositionally biased region" description="Basic and acidic residues" evidence="12">
    <location>
        <begin position="649"/>
        <end position="664"/>
    </location>
</feature>
<dbReference type="SMART" id="SM01332">
    <property type="entry name" value="Cyclin_C"/>
    <property type="match status" value="1"/>
</dbReference>
<dbReference type="PROSITE" id="PS50181">
    <property type="entry name" value="FBOX"/>
    <property type="match status" value="1"/>
</dbReference>
<protein>
    <recommendedName>
        <fullName evidence="4">Cyclin-F</fullName>
    </recommendedName>
</protein>
<proteinExistence type="inferred from homology"/>
<evidence type="ECO:0000256" key="3">
    <source>
        <dbReference type="ARBA" id="ARBA00006955"/>
    </source>
</evidence>
<feature type="region of interest" description="Disordered" evidence="12">
    <location>
        <begin position="643"/>
        <end position="685"/>
    </location>
</feature>
<comment type="similarity">
    <text evidence="3">Belongs to the cyclin family. Cyclin AB subfamily.</text>
</comment>
<evidence type="ECO:0000256" key="10">
    <source>
        <dbReference type="ARBA" id="ARBA00023306"/>
    </source>
</evidence>
<dbReference type="InterPro" id="IPR004367">
    <property type="entry name" value="Cyclin_C-dom"/>
</dbReference>
<dbReference type="Pfam" id="PF00134">
    <property type="entry name" value="Cyclin_N"/>
    <property type="match status" value="1"/>
</dbReference>